<feature type="compositionally biased region" description="Basic and acidic residues" evidence="2">
    <location>
        <begin position="662"/>
        <end position="673"/>
    </location>
</feature>
<feature type="compositionally biased region" description="Basic and acidic residues" evidence="2">
    <location>
        <begin position="786"/>
        <end position="799"/>
    </location>
</feature>
<keyword evidence="1" id="KW-0862">Zinc</keyword>
<dbReference type="AlphaFoldDB" id="A0AAE1N072"/>
<dbReference type="InterPro" id="IPR001878">
    <property type="entry name" value="Znf_CCHC"/>
</dbReference>
<dbReference type="GO" id="GO:0008270">
    <property type="term" value="F:zinc ion binding"/>
    <property type="evidence" value="ECO:0007669"/>
    <property type="project" value="UniProtKB-KW"/>
</dbReference>
<protein>
    <recommendedName>
        <fullName evidence="3">CCHC-type domain-containing protein</fullName>
    </recommendedName>
</protein>
<proteinExistence type="predicted"/>
<feature type="compositionally biased region" description="Polar residues" evidence="2">
    <location>
        <begin position="341"/>
        <end position="354"/>
    </location>
</feature>
<keyword evidence="1" id="KW-0863">Zinc-finger</keyword>
<name>A0AAE1N072_9FABA</name>
<evidence type="ECO:0000256" key="1">
    <source>
        <dbReference type="PROSITE-ProRule" id="PRU00047"/>
    </source>
</evidence>
<dbReference type="PROSITE" id="PS50158">
    <property type="entry name" value="ZF_CCHC"/>
    <property type="match status" value="1"/>
</dbReference>
<gene>
    <name evidence="4" type="ORF">QN277_011980</name>
</gene>
<dbReference type="GO" id="GO:0003676">
    <property type="term" value="F:nucleic acid binding"/>
    <property type="evidence" value="ECO:0007669"/>
    <property type="project" value="InterPro"/>
</dbReference>
<feature type="compositionally biased region" description="Basic residues" evidence="2">
    <location>
        <begin position="403"/>
        <end position="414"/>
    </location>
</feature>
<feature type="compositionally biased region" description="Low complexity" evidence="2">
    <location>
        <begin position="435"/>
        <end position="447"/>
    </location>
</feature>
<feature type="region of interest" description="Disordered" evidence="2">
    <location>
        <begin position="1"/>
        <end position="87"/>
    </location>
</feature>
<dbReference type="EMBL" id="JAWXYG010000002">
    <property type="protein sequence ID" value="KAK4280346.1"/>
    <property type="molecule type" value="Genomic_DNA"/>
</dbReference>
<feature type="compositionally biased region" description="Basic residues" evidence="2">
    <location>
        <begin position="283"/>
        <end position="294"/>
    </location>
</feature>
<evidence type="ECO:0000256" key="2">
    <source>
        <dbReference type="SAM" id="MobiDB-lite"/>
    </source>
</evidence>
<accession>A0AAE1N072</accession>
<comment type="caution">
    <text evidence="4">The sequence shown here is derived from an EMBL/GenBank/DDBJ whole genome shotgun (WGS) entry which is preliminary data.</text>
</comment>
<feature type="compositionally biased region" description="Basic residues" evidence="2">
    <location>
        <begin position="764"/>
        <end position="774"/>
    </location>
</feature>
<feature type="compositionally biased region" description="Basic residues" evidence="2">
    <location>
        <begin position="142"/>
        <end position="151"/>
    </location>
</feature>
<feature type="compositionally biased region" description="Basic residues" evidence="2">
    <location>
        <begin position="643"/>
        <end position="655"/>
    </location>
</feature>
<feature type="compositionally biased region" description="Polar residues" evidence="2">
    <location>
        <begin position="415"/>
        <end position="428"/>
    </location>
</feature>
<keyword evidence="5" id="KW-1185">Reference proteome</keyword>
<feature type="compositionally biased region" description="Basic and acidic residues" evidence="2">
    <location>
        <begin position="158"/>
        <end position="172"/>
    </location>
</feature>
<sequence>MARRSRKRETNEQLDGSPNHQEAQERSTVVDAEKPQLLCPEIESTLPKEPEIEMAEEKEVKKVEVEERNEPNLFRNEPDSTPAKETITKSVNYLDSEHRELCPKLDPLSPKDSNSVLLPESEPVVVKNDANGLSTEPDSRTPRKKKKKRKGTSLTTRGGEETKDDQSEHRESIPNLDPLSPKGSDPVLLPESQPVAENNGPNKLCAEPESATPRKKRKRKDKSLSMSEGIETNDVHSEHCEFIPDLDPLPLKDSNSVLLPGPESFAEKNNTNQLCTEPESATPRKKKRKGKRKSLSNSEGVEVNHVNSERHELWPNLVEIPPKDTDPLLLPEPAPVGGKNEANQLCTKPDSTSPKFEGAEIKDMDSGLVPPKDLNLVLLPEPESFAGKSDSNQPCTEPESVTPRKKKRKGKRKSLSNSEGVEVNQANSEDCELCPNLAALPPKDPDPLLLPEPAPVREKNEAYQLCTKPDSISPKFEGAEIKNMDSGSVPPKDSNFVLLPESESFAGKNDSNQLCAEPESVTPRKKKRKGKRKSLSNSEGVEVNQANSEDCELCPNLAALPPKDPDPLLLPEPAPVREKNEANQLCTKPDSPSPKFEGAEIKDMDSGSVPPKDSNFVLLPESESFAGKNDTNQLCTEPESVTPRKKKRKGKRKRLSNSEAVEVDHVDSGHRELCPNLAALSPNDPEPLLLPEPAPVGEKKEANKLCTKPDSTSPKFEGAEIKDIDSENLELCPKLDPVTPRDSDLLLLPESDPAQPKGVDQEKKRKNKKKKKNKCKLEGEGVESNRPNDEHSQKCHEAKPTTPEEQNQIKRKIQAMNETHDSSIGSMVTPNYDFGPGGASILNGEALSRGPWIPKTPLKNYERYERCLECGQICLSDQTCRGLRRLPYKKTQICFFCGTPGHLIGRCPISPGAKCSKGIVMLDDYVRNKCSKGGSC</sequence>
<feature type="compositionally biased region" description="Polar residues" evidence="2">
    <location>
        <begin position="535"/>
        <end position="548"/>
    </location>
</feature>
<keyword evidence="1" id="KW-0479">Metal-binding</keyword>
<evidence type="ECO:0000259" key="3">
    <source>
        <dbReference type="PROSITE" id="PS50158"/>
    </source>
</evidence>
<evidence type="ECO:0000313" key="5">
    <source>
        <dbReference type="Proteomes" id="UP001293593"/>
    </source>
</evidence>
<organism evidence="4 5">
    <name type="scientific">Acacia crassicarpa</name>
    <name type="common">northern wattle</name>
    <dbReference type="NCBI Taxonomy" id="499986"/>
    <lineage>
        <taxon>Eukaryota</taxon>
        <taxon>Viridiplantae</taxon>
        <taxon>Streptophyta</taxon>
        <taxon>Embryophyta</taxon>
        <taxon>Tracheophyta</taxon>
        <taxon>Spermatophyta</taxon>
        <taxon>Magnoliopsida</taxon>
        <taxon>eudicotyledons</taxon>
        <taxon>Gunneridae</taxon>
        <taxon>Pentapetalae</taxon>
        <taxon>rosids</taxon>
        <taxon>fabids</taxon>
        <taxon>Fabales</taxon>
        <taxon>Fabaceae</taxon>
        <taxon>Caesalpinioideae</taxon>
        <taxon>mimosoid clade</taxon>
        <taxon>Acacieae</taxon>
        <taxon>Acacia</taxon>
    </lineage>
</organism>
<feature type="domain" description="CCHC-type" evidence="3">
    <location>
        <begin position="894"/>
        <end position="908"/>
    </location>
</feature>
<feature type="compositionally biased region" description="Low complexity" evidence="2">
    <location>
        <begin position="555"/>
        <end position="567"/>
    </location>
</feature>
<feature type="region of interest" description="Disordered" evidence="2">
    <location>
        <begin position="102"/>
        <end position="807"/>
    </location>
</feature>
<feature type="compositionally biased region" description="Pro residues" evidence="2">
    <location>
        <begin position="684"/>
        <end position="694"/>
    </location>
</feature>
<feature type="compositionally biased region" description="Basic and acidic residues" evidence="2">
    <location>
        <begin position="46"/>
        <end position="70"/>
    </location>
</feature>
<feature type="compositionally biased region" description="Basic residues" evidence="2">
    <location>
        <begin position="523"/>
        <end position="534"/>
    </location>
</feature>
<dbReference type="Proteomes" id="UP001293593">
    <property type="component" value="Unassembled WGS sequence"/>
</dbReference>
<feature type="compositionally biased region" description="Basic and acidic residues" evidence="2">
    <location>
        <begin position="233"/>
        <end position="242"/>
    </location>
</feature>
<evidence type="ECO:0000313" key="4">
    <source>
        <dbReference type="EMBL" id="KAK4280346.1"/>
    </source>
</evidence>
<reference evidence="4" key="1">
    <citation type="submission" date="2023-10" db="EMBL/GenBank/DDBJ databases">
        <title>Chromosome-level genome of the transformable northern wattle, Acacia crassicarpa.</title>
        <authorList>
            <person name="Massaro I."/>
            <person name="Sinha N.R."/>
            <person name="Poethig S."/>
            <person name="Leichty A.R."/>
        </authorList>
    </citation>
    <scope>NUCLEOTIDE SEQUENCE</scope>
    <source>
        <strain evidence="4">Acra3RX</strain>
        <tissue evidence="4">Leaf</tissue>
    </source>
</reference>